<feature type="transmembrane region" description="Helical" evidence="6">
    <location>
        <begin position="7"/>
        <end position="23"/>
    </location>
</feature>
<dbReference type="PANTHER" id="PTHR32322">
    <property type="entry name" value="INNER MEMBRANE TRANSPORTER"/>
    <property type="match status" value="1"/>
</dbReference>
<evidence type="ECO:0000256" key="6">
    <source>
        <dbReference type="SAM" id="Phobius"/>
    </source>
</evidence>
<dbReference type="AlphaFoldDB" id="A0A023BV63"/>
<dbReference type="Pfam" id="PF00892">
    <property type="entry name" value="EamA"/>
    <property type="match status" value="2"/>
</dbReference>
<accession>A0A023BV63</accession>
<feature type="transmembrane region" description="Helical" evidence="6">
    <location>
        <begin position="271"/>
        <end position="289"/>
    </location>
</feature>
<dbReference type="GO" id="GO:0016020">
    <property type="term" value="C:membrane"/>
    <property type="evidence" value="ECO:0007669"/>
    <property type="project" value="UniProtKB-SubCell"/>
</dbReference>
<evidence type="ECO:0000313" key="9">
    <source>
        <dbReference type="Proteomes" id="UP000023541"/>
    </source>
</evidence>
<name>A0A023BV63_9FLAO</name>
<sequence length="295" mass="32477">MLKSNYLLFIIPALIWGSTWYIIKYQLGTVDPIVSVAYRFGLGGIILLGYSKIRKLPLSFTKQQHFFIALQGVLLFGTNYWLVYLSEQYLSSGLVAVAFSTLIFMNIVFGAIFLGDKIKKEIIIGAIFGLLGTVLIYQAEFRRIDLTNDQLKGLIFCICSIIFASLGNITSSNNQRKFKLPVIQTNGFGMLYGAAAMLLIALFSGKSIGFDTSFSYISSLAYLTVFGSIIAFTSYLTLIGKIGASKAAYVIVVIPVIALTISTIFEGYKPDIYAFMGIVLIILGNVLALRNKKTS</sequence>
<feature type="transmembrane region" description="Helical" evidence="6">
    <location>
        <begin position="247"/>
        <end position="265"/>
    </location>
</feature>
<comment type="subcellular location">
    <subcellularLocation>
        <location evidence="1">Membrane</location>
        <topology evidence="1">Multi-pass membrane protein</topology>
    </subcellularLocation>
</comment>
<dbReference type="eggNOG" id="COG0697">
    <property type="taxonomic scope" value="Bacteria"/>
</dbReference>
<feature type="transmembrane region" description="Helical" evidence="6">
    <location>
        <begin position="122"/>
        <end position="139"/>
    </location>
</feature>
<keyword evidence="4 6" id="KW-1133">Transmembrane helix</keyword>
<dbReference type="InterPro" id="IPR050638">
    <property type="entry name" value="AA-Vitamin_Transporters"/>
</dbReference>
<evidence type="ECO:0000256" key="3">
    <source>
        <dbReference type="ARBA" id="ARBA00022692"/>
    </source>
</evidence>
<comment type="similarity">
    <text evidence="2">Belongs to the EamA transporter family.</text>
</comment>
<proteinExistence type="inferred from homology"/>
<dbReference type="InterPro" id="IPR000620">
    <property type="entry name" value="EamA_dom"/>
</dbReference>
<feature type="transmembrane region" description="Helical" evidence="6">
    <location>
        <begin position="220"/>
        <end position="240"/>
    </location>
</feature>
<reference evidence="8 9" key="1">
    <citation type="submission" date="2014-04" db="EMBL/GenBank/DDBJ databases">
        <title>Aquimarina sp. 22II-S11-z7 Genome Sequencing.</title>
        <authorList>
            <person name="Lai Q."/>
        </authorList>
    </citation>
    <scope>NUCLEOTIDE SEQUENCE [LARGE SCALE GENOMIC DNA]</scope>
    <source>
        <strain evidence="8 9">22II-S11-z7</strain>
    </source>
</reference>
<keyword evidence="5 6" id="KW-0472">Membrane</keyword>
<keyword evidence="3 6" id="KW-0812">Transmembrane</keyword>
<feature type="transmembrane region" description="Helical" evidence="6">
    <location>
        <begin position="190"/>
        <end position="208"/>
    </location>
</feature>
<feature type="transmembrane region" description="Helical" evidence="6">
    <location>
        <begin position="35"/>
        <end position="53"/>
    </location>
</feature>
<evidence type="ECO:0000256" key="4">
    <source>
        <dbReference type="ARBA" id="ARBA00022989"/>
    </source>
</evidence>
<protein>
    <submittedName>
        <fullName evidence="8">Membrane protein</fullName>
    </submittedName>
</protein>
<feature type="transmembrane region" description="Helical" evidence="6">
    <location>
        <begin position="151"/>
        <end position="169"/>
    </location>
</feature>
<feature type="domain" description="EamA" evidence="7">
    <location>
        <begin position="152"/>
        <end position="288"/>
    </location>
</feature>
<dbReference type="InterPro" id="IPR037185">
    <property type="entry name" value="EmrE-like"/>
</dbReference>
<feature type="domain" description="EamA" evidence="7">
    <location>
        <begin position="6"/>
        <end position="137"/>
    </location>
</feature>
<feature type="transmembrane region" description="Helical" evidence="6">
    <location>
        <begin position="65"/>
        <end position="83"/>
    </location>
</feature>
<dbReference type="OrthoDB" id="9812547at2"/>
<evidence type="ECO:0000259" key="7">
    <source>
        <dbReference type="Pfam" id="PF00892"/>
    </source>
</evidence>
<dbReference type="Proteomes" id="UP000023541">
    <property type="component" value="Unassembled WGS sequence"/>
</dbReference>
<evidence type="ECO:0000313" key="8">
    <source>
        <dbReference type="EMBL" id="EZH73922.1"/>
    </source>
</evidence>
<dbReference type="STRING" id="1317122.ATO12_13650"/>
<dbReference type="EMBL" id="AQRA01000004">
    <property type="protein sequence ID" value="EZH73922.1"/>
    <property type="molecule type" value="Genomic_DNA"/>
</dbReference>
<dbReference type="PANTHER" id="PTHR32322:SF2">
    <property type="entry name" value="EAMA DOMAIN-CONTAINING PROTEIN"/>
    <property type="match status" value="1"/>
</dbReference>
<evidence type="ECO:0000256" key="2">
    <source>
        <dbReference type="ARBA" id="ARBA00007362"/>
    </source>
</evidence>
<keyword evidence="9" id="KW-1185">Reference proteome</keyword>
<gene>
    <name evidence="8" type="ORF">ATO12_13650</name>
</gene>
<feature type="transmembrane region" description="Helical" evidence="6">
    <location>
        <begin position="89"/>
        <end position="115"/>
    </location>
</feature>
<dbReference type="RefSeq" id="WP_034241453.1">
    <property type="nucleotide sequence ID" value="NZ_AQRA01000004.1"/>
</dbReference>
<evidence type="ECO:0000256" key="1">
    <source>
        <dbReference type="ARBA" id="ARBA00004141"/>
    </source>
</evidence>
<comment type="caution">
    <text evidence="8">The sequence shown here is derived from an EMBL/GenBank/DDBJ whole genome shotgun (WGS) entry which is preliminary data.</text>
</comment>
<organism evidence="8 9">
    <name type="scientific">Aquimarina atlantica</name>
    <dbReference type="NCBI Taxonomy" id="1317122"/>
    <lineage>
        <taxon>Bacteria</taxon>
        <taxon>Pseudomonadati</taxon>
        <taxon>Bacteroidota</taxon>
        <taxon>Flavobacteriia</taxon>
        <taxon>Flavobacteriales</taxon>
        <taxon>Flavobacteriaceae</taxon>
        <taxon>Aquimarina</taxon>
    </lineage>
</organism>
<dbReference type="SUPFAM" id="SSF103481">
    <property type="entry name" value="Multidrug resistance efflux transporter EmrE"/>
    <property type="match status" value="2"/>
</dbReference>
<evidence type="ECO:0000256" key="5">
    <source>
        <dbReference type="ARBA" id="ARBA00023136"/>
    </source>
</evidence>